<protein>
    <submittedName>
        <fullName evidence="2">Uncharacterized protein</fullName>
    </submittedName>
</protein>
<keyword evidence="1" id="KW-1133">Transmembrane helix</keyword>
<keyword evidence="1" id="KW-0812">Transmembrane</keyword>
<proteinExistence type="predicted"/>
<keyword evidence="1" id="KW-0472">Membrane</keyword>
<reference evidence="2 3" key="1">
    <citation type="submission" date="2010-07" db="EMBL/GenBank/DDBJ databases">
        <title>The draft genome of Paenibacillus curdlanolyticus YK9.</title>
        <authorList>
            <consortium name="US DOE Joint Genome Institute (JGI-PGF)"/>
            <person name="Lucas S."/>
            <person name="Copeland A."/>
            <person name="Lapidus A."/>
            <person name="Cheng J.-F."/>
            <person name="Bruce D."/>
            <person name="Goodwin L."/>
            <person name="Pitluck S."/>
            <person name="Land M.L."/>
            <person name="Hauser L."/>
            <person name="Chang Y.-J."/>
            <person name="Jeffries C."/>
            <person name="Anderson I.J."/>
            <person name="Johnson E."/>
            <person name="Loganathan U."/>
            <person name="Mulhopadhyay B."/>
            <person name="Kyrpides N."/>
            <person name="Woyke T.J."/>
        </authorList>
    </citation>
    <scope>NUCLEOTIDE SEQUENCE [LARGE SCALE GENOMIC DNA]</scope>
    <source>
        <strain evidence="2 3">YK9</strain>
    </source>
</reference>
<evidence type="ECO:0000313" key="2">
    <source>
        <dbReference type="EMBL" id="EFM09797.1"/>
    </source>
</evidence>
<gene>
    <name evidence="2" type="ORF">PaecuDRAFT_3300</name>
</gene>
<feature type="transmembrane region" description="Helical" evidence="1">
    <location>
        <begin position="40"/>
        <end position="59"/>
    </location>
</feature>
<dbReference type="Proteomes" id="UP000005387">
    <property type="component" value="Unassembled WGS sequence"/>
</dbReference>
<accession>E0ICB1</accession>
<evidence type="ECO:0000256" key="1">
    <source>
        <dbReference type="SAM" id="Phobius"/>
    </source>
</evidence>
<dbReference type="AlphaFoldDB" id="E0ICB1"/>
<dbReference type="STRING" id="717606.PaecuDRAFT_3300"/>
<name>E0ICB1_9BACL</name>
<keyword evidence="3" id="KW-1185">Reference proteome</keyword>
<sequence>MDRFFKCSRHMSNKRHSIVKSTTRNQSDKQCKLSEDVSRVLRNIVLSLLVITILSQMLLRFDLVRQHATSAERLEGMPFKQGVRALH</sequence>
<evidence type="ECO:0000313" key="3">
    <source>
        <dbReference type="Proteomes" id="UP000005387"/>
    </source>
</evidence>
<dbReference type="EMBL" id="AEDD01000009">
    <property type="protein sequence ID" value="EFM09797.1"/>
    <property type="molecule type" value="Genomic_DNA"/>
</dbReference>
<organism evidence="2 3">
    <name type="scientific">Paenibacillus curdlanolyticus YK9</name>
    <dbReference type="NCBI Taxonomy" id="717606"/>
    <lineage>
        <taxon>Bacteria</taxon>
        <taxon>Bacillati</taxon>
        <taxon>Bacillota</taxon>
        <taxon>Bacilli</taxon>
        <taxon>Bacillales</taxon>
        <taxon>Paenibacillaceae</taxon>
        <taxon>Paenibacillus</taxon>
    </lineage>
</organism>